<dbReference type="InterPro" id="IPR022924">
    <property type="entry name" value="Cardiolipin_synthase"/>
</dbReference>
<keyword evidence="9 13" id="KW-0472">Membrane</keyword>
<dbReference type="FunFam" id="3.30.870.10:FF:000021">
    <property type="entry name" value="Cardiolipin synthase"/>
    <property type="match status" value="1"/>
</dbReference>
<evidence type="ECO:0000256" key="4">
    <source>
        <dbReference type="ARBA" id="ARBA00022679"/>
    </source>
</evidence>
<name>A0A2X0S7H1_BROTH</name>
<dbReference type="GO" id="GO:0005886">
    <property type="term" value="C:plasma membrane"/>
    <property type="evidence" value="ECO:0007669"/>
    <property type="project" value="UniProtKB-SubCell"/>
</dbReference>
<evidence type="ECO:0000313" key="17">
    <source>
        <dbReference type="Proteomes" id="UP000270190"/>
    </source>
</evidence>
<evidence type="ECO:0000256" key="1">
    <source>
        <dbReference type="ARBA" id="ARBA00004651"/>
    </source>
</evidence>
<evidence type="ECO:0000256" key="2">
    <source>
        <dbReference type="ARBA" id="ARBA00022475"/>
    </source>
</evidence>
<dbReference type="Proteomes" id="UP000270190">
    <property type="component" value="Unassembled WGS sequence"/>
</dbReference>
<dbReference type="EMBL" id="OUNC01000067">
    <property type="protein sequence ID" value="SPP30217.1"/>
    <property type="molecule type" value="Genomic_DNA"/>
</dbReference>
<dbReference type="InterPro" id="IPR001736">
    <property type="entry name" value="PLipase_D/transphosphatidylase"/>
</dbReference>
<evidence type="ECO:0000256" key="8">
    <source>
        <dbReference type="ARBA" id="ARBA00023098"/>
    </source>
</evidence>
<dbReference type="Gene3D" id="3.30.870.10">
    <property type="entry name" value="Endonuclease Chain A"/>
    <property type="match status" value="2"/>
</dbReference>
<evidence type="ECO:0000256" key="14">
    <source>
        <dbReference type="NCBIfam" id="TIGR04265"/>
    </source>
</evidence>
<evidence type="ECO:0000256" key="7">
    <source>
        <dbReference type="ARBA" id="ARBA00022989"/>
    </source>
</evidence>
<dbReference type="Pfam" id="PF13396">
    <property type="entry name" value="PLDc_N"/>
    <property type="match status" value="1"/>
</dbReference>
<keyword evidence="2 13" id="KW-1003">Cell membrane</keyword>
<dbReference type="SUPFAM" id="SSF56024">
    <property type="entry name" value="Phospholipase D/nuclease"/>
    <property type="match status" value="2"/>
</dbReference>
<dbReference type="PANTHER" id="PTHR21248:SF22">
    <property type="entry name" value="PHOSPHOLIPASE D"/>
    <property type="match status" value="1"/>
</dbReference>
<feature type="transmembrane region" description="Helical" evidence="13">
    <location>
        <begin position="6"/>
        <end position="28"/>
    </location>
</feature>
<comment type="catalytic activity">
    <reaction evidence="13">
        <text>2 a 1,2-diacyl-sn-glycero-3-phospho-(1'-sn-glycerol) = a cardiolipin + glycerol</text>
        <dbReference type="Rhea" id="RHEA:31451"/>
        <dbReference type="ChEBI" id="CHEBI:17754"/>
        <dbReference type="ChEBI" id="CHEBI:62237"/>
        <dbReference type="ChEBI" id="CHEBI:64716"/>
    </reaction>
</comment>
<keyword evidence="7 13" id="KW-1133">Transmembrane helix</keyword>
<dbReference type="EC" id="2.7.8.-" evidence="13 14"/>
<feature type="active site" evidence="13">
    <location>
        <position position="408"/>
    </location>
</feature>
<dbReference type="GeneID" id="66537153"/>
<evidence type="ECO:0000256" key="12">
    <source>
        <dbReference type="ARBA" id="ARBA00057569"/>
    </source>
</evidence>
<dbReference type="Pfam" id="PF13091">
    <property type="entry name" value="PLDc_2"/>
    <property type="match status" value="2"/>
</dbReference>
<dbReference type="InterPro" id="IPR030874">
    <property type="entry name" value="Cardiolipin_synth_Firmi"/>
</dbReference>
<dbReference type="SMART" id="SM00155">
    <property type="entry name" value="PLDc"/>
    <property type="match status" value="2"/>
</dbReference>
<dbReference type="PANTHER" id="PTHR21248">
    <property type="entry name" value="CARDIOLIPIN SYNTHASE"/>
    <property type="match status" value="1"/>
</dbReference>
<feature type="transmembrane region" description="Helical" evidence="13">
    <location>
        <begin position="35"/>
        <end position="57"/>
    </location>
</feature>
<evidence type="ECO:0000256" key="6">
    <source>
        <dbReference type="ARBA" id="ARBA00022737"/>
    </source>
</evidence>
<dbReference type="FunFam" id="3.30.870.10:FF:000014">
    <property type="entry name" value="Cardiolipin synthase"/>
    <property type="match status" value="1"/>
</dbReference>
<proteinExistence type="inferred from homology"/>
<evidence type="ECO:0000313" key="16">
    <source>
        <dbReference type="EMBL" id="SPP30217.1"/>
    </source>
</evidence>
<reference evidence="17" key="1">
    <citation type="submission" date="2018-04" db="EMBL/GenBank/DDBJ databases">
        <authorList>
            <person name="Illikoud N."/>
        </authorList>
    </citation>
    <scope>NUCLEOTIDE SEQUENCE [LARGE SCALE GENOMIC DNA]</scope>
</reference>
<sequence length="488" mass="56012">MELSIILVYITATVLVVNMLLALLTVFLERRESSVIWAWLLVLTFVPIVGFILYLIFGRNLSRGKIFDWKAQERIGINDIIKSQINLIKEGVFPFVEDTPEKHKEMVYLLLVNDGAPLTQDNDVEILIDGKKKFESLFRDIEAAKDHIHLIYYIFRFDELGTSLVDLLVKKAKEGVEVRFIYDAMGSRSVRPSAFKELEKHGGKAYPFFPSKLPLINFRLNYRNHRKLAIIDGEIGYIGGFNIGDEYLGKSKKFGNWRDTHLRVKGSANFAMQARYIMDWNSAATHKADKIKYDERYFPLAYKHEGNIPMQIVSSGPDTDLEQIKNGYIKLINSAKDTIFIQTPYFIPDNSVLESLKIAALSGVDVRVMIPSMPDHPFVYWATTNHVSELLKCGAKVYRYNDGFLHAKTVIVDAEVSSVGTANIDNRSFRLNFEVNAFIYDEEMGRELHNIFLDDMLVSSEMTLEEYEKRSNWIKFKEGVSRLLSPIL</sequence>
<feature type="domain" description="PLD phosphodiesterase" evidence="15">
    <location>
        <begin position="220"/>
        <end position="247"/>
    </location>
</feature>
<evidence type="ECO:0000256" key="9">
    <source>
        <dbReference type="ARBA" id="ARBA00023136"/>
    </source>
</evidence>
<dbReference type="CDD" id="cd09112">
    <property type="entry name" value="PLDc_CLS_2"/>
    <property type="match status" value="1"/>
</dbReference>
<feature type="domain" description="PLD phosphodiesterase" evidence="15">
    <location>
        <begin position="401"/>
        <end position="428"/>
    </location>
</feature>
<dbReference type="NCBIfam" id="TIGR04265">
    <property type="entry name" value="bac_cardiolipin"/>
    <property type="match status" value="1"/>
</dbReference>
<organism evidence="16 17">
    <name type="scientific">Brochothrix thermosphacta</name>
    <name type="common">Microbacterium thermosphactum</name>
    <dbReference type="NCBI Taxonomy" id="2756"/>
    <lineage>
        <taxon>Bacteria</taxon>
        <taxon>Bacillati</taxon>
        <taxon>Bacillota</taxon>
        <taxon>Bacilli</taxon>
        <taxon>Bacillales</taxon>
        <taxon>Listeriaceae</taxon>
        <taxon>Brochothrix</taxon>
    </lineage>
</organism>
<feature type="active site" evidence="13">
    <location>
        <position position="227"/>
    </location>
</feature>
<evidence type="ECO:0000256" key="5">
    <source>
        <dbReference type="ARBA" id="ARBA00022692"/>
    </source>
</evidence>
<feature type="active site" evidence="13">
    <location>
        <position position="406"/>
    </location>
</feature>
<evidence type="ECO:0000259" key="15">
    <source>
        <dbReference type="PROSITE" id="PS50035"/>
    </source>
</evidence>
<dbReference type="GO" id="GO:0008808">
    <property type="term" value="F:cardiolipin synthase activity"/>
    <property type="evidence" value="ECO:0007669"/>
    <property type="project" value="UniProtKB-UniRule"/>
</dbReference>
<keyword evidence="10 13" id="KW-0594">Phospholipid biosynthesis</keyword>
<evidence type="ECO:0000256" key="11">
    <source>
        <dbReference type="ARBA" id="ARBA00023264"/>
    </source>
</evidence>
<dbReference type="GO" id="GO:0032049">
    <property type="term" value="P:cardiolipin biosynthetic process"/>
    <property type="evidence" value="ECO:0007669"/>
    <property type="project" value="UniProtKB-UniRule"/>
</dbReference>
<protein>
    <recommendedName>
        <fullName evidence="13 14">Cardiolipin synthase</fullName>
        <shortName evidence="13">CL synthase</shortName>
        <ecNumber evidence="13 14">2.7.8.-</ecNumber>
    </recommendedName>
</protein>
<dbReference type="PROSITE" id="PS50035">
    <property type="entry name" value="PLD"/>
    <property type="match status" value="2"/>
</dbReference>
<comment type="subcellular location">
    <subcellularLocation>
        <location evidence="1 13">Cell membrane</location>
        <topology evidence="1 13">Multi-pass membrane protein</topology>
    </subcellularLocation>
</comment>
<keyword evidence="8 13" id="KW-0443">Lipid metabolism</keyword>
<evidence type="ECO:0000256" key="3">
    <source>
        <dbReference type="ARBA" id="ARBA00022516"/>
    </source>
</evidence>
<keyword evidence="3 13" id="KW-0444">Lipid biosynthesis</keyword>
<evidence type="ECO:0000256" key="10">
    <source>
        <dbReference type="ARBA" id="ARBA00023209"/>
    </source>
</evidence>
<dbReference type="InterPro" id="IPR027379">
    <property type="entry name" value="CLS_N"/>
</dbReference>
<gene>
    <name evidence="16" type="primary">clsA</name>
    <name evidence="16" type="ORF">BTBSAS_70068</name>
</gene>
<accession>A0A2X0S7H1</accession>
<keyword evidence="4 13" id="KW-0808">Transferase</keyword>
<feature type="active site" evidence="13">
    <location>
        <position position="413"/>
    </location>
</feature>
<keyword evidence="11 13" id="KW-1208">Phospholipid metabolism</keyword>
<dbReference type="HAMAP" id="MF_01916">
    <property type="entry name" value="Cardiolipin_synth_Cls"/>
    <property type="match status" value="1"/>
</dbReference>
<feature type="active site" evidence="13">
    <location>
        <position position="225"/>
    </location>
</feature>
<keyword evidence="6" id="KW-0677">Repeat</keyword>
<feature type="active site" evidence="13">
    <location>
        <position position="232"/>
    </location>
</feature>
<dbReference type="InterPro" id="IPR025202">
    <property type="entry name" value="PLD-like_dom"/>
</dbReference>
<comment type="function">
    <text evidence="12 13">Catalyzes the reversible phosphatidyl group transfer from one phosphatidylglycerol molecule to another to form cardiolipin (CL) (diphosphatidylglycerol) and glycerol.</text>
</comment>
<evidence type="ECO:0000256" key="13">
    <source>
        <dbReference type="HAMAP-Rule" id="MF_01916"/>
    </source>
</evidence>
<comment type="similarity">
    <text evidence="13">Belongs to the phospholipase D family. Cardiolipin synthase subfamily.</text>
</comment>
<dbReference type="CDD" id="cd09110">
    <property type="entry name" value="PLDc_CLS_1"/>
    <property type="match status" value="1"/>
</dbReference>
<dbReference type="RefSeq" id="WP_080712861.1">
    <property type="nucleotide sequence ID" value="NZ_CBCPHX010000006.1"/>
</dbReference>
<keyword evidence="5 13" id="KW-0812">Transmembrane</keyword>
<dbReference type="AlphaFoldDB" id="A0A2X0S7H1"/>